<feature type="non-terminal residue" evidence="8">
    <location>
        <position position="98"/>
    </location>
</feature>
<evidence type="ECO:0000256" key="2">
    <source>
        <dbReference type="ARBA" id="ARBA00005262"/>
    </source>
</evidence>
<organism evidence="8">
    <name type="scientific">Aerophobetes bacterium</name>
    <dbReference type="NCBI Taxonomy" id="2030807"/>
    <lineage>
        <taxon>Bacteria</taxon>
        <taxon>Candidatus Aerophobota</taxon>
    </lineage>
</organism>
<protein>
    <submittedName>
        <fullName evidence="8">Chromate transporter</fullName>
    </submittedName>
</protein>
<evidence type="ECO:0000256" key="3">
    <source>
        <dbReference type="ARBA" id="ARBA00022475"/>
    </source>
</evidence>
<dbReference type="InterPro" id="IPR052518">
    <property type="entry name" value="CHR_Transporter"/>
</dbReference>
<keyword evidence="6 7" id="KW-0472">Membrane</keyword>
<evidence type="ECO:0000256" key="4">
    <source>
        <dbReference type="ARBA" id="ARBA00022692"/>
    </source>
</evidence>
<comment type="similarity">
    <text evidence="2">Belongs to the chromate ion transporter (CHR) (TC 2.A.51) family.</text>
</comment>
<dbReference type="EMBL" id="DRBC01000451">
    <property type="protein sequence ID" value="HDN85562.1"/>
    <property type="molecule type" value="Genomic_DNA"/>
</dbReference>
<dbReference type="Pfam" id="PF02417">
    <property type="entry name" value="Chromate_transp"/>
    <property type="match status" value="1"/>
</dbReference>
<dbReference type="PANTHER" id="PTHR43663:SF1">
    <property type="entry name" value="CHROMATE TRANSPORTER"/>
    <property type="match status" value="1"/>
</dbReference>
<reference evidence="8" key="1">
    <citation type="journal article" date="2020" name="mSystems">
        <title>Genome- and Community-Level Interaction Insights into Carbon Utilization and Element Cycling Functions of Hydrothermarchaeota in Hydrothermal Sediment.</title>
        <authorList>
            <person name="Zhou Z."/>
            <person name="Liu Y."/>
            <person name="Xu W."/>
            <person name="Pan J."/>
            <person name="Luo Z.H."/>
            <person name="Li M."/>
        </authorList>
    </citation>
    <scope>NUCLEOTIDE SEQUENCE [LARGE SCALE GENOMIC DNA]</scope>
    <source>
        <strain evidence="8">HyVt-219</strain>
    </source>
</reference>
<evidence type="ECO:0000256" key="1">
    <source>
        <dbReference type="ARBA" id="ARBA00004651"/>
    </source>
</evidence>
<keyword evidence="3" id="KW-1003">Cell membrane</keyword>
<dbReference type="InterPro" id="IPR003370">
    <property type="entry name" value="Chromate_transpt"/>
</dbReference>
<dbReference type="GO" id="GO:0015109">
    <property type="term" value="F:chromate transmembrane transporter activity"/>
    <property type="evidence" value="ECO:0007669"/>
    <property type="project" value="InterPro"/>
</dbReference>
<dbReference type="PANTHER" id="PTHR43663">
    <property type="entry name" value="CHROMATE TRANSPORT PROTEIN-RELATED"/>
    <property type="match status" value="1"/>
</dbReference>
<evidence type="ECO:0000313" key="8">
    <source>
        <dbReference type="EMBL" id="HDN85562.1"/>
    </source>
</evidence>
<dbReference type="Proteomes" id="UP000885660">
    <property type="component" value="Unassembled WGS sequence"/>
</dbReference>
<evidence type="ECO:0000256" key="7">
    <source>
        <dbReference type="SAM" id="Phobius"/>
    </source>
</evidence>
<gene>
    <name evidence="8" type="ORF">ENG47_07410</name>
</gene>
<proteinExistence type="inferred from homology"/>
<comment type="caution">
    <text evidence="8">The sequence shown here is derived from an EMBL/GenBank/DDBJ whole genome shotgun (WGS) entry which is preliminary data.</text>
</comment>
<keyword evidence="4 7" id="KW-0812">Transmembrane</keyword>
<evidence type="ECO:0000256" key="6">
    <source>
        <dbReference type="ARBA" id="ARBA00023136"/>
    </source>
</evidence>
<dbReference type="GO" id="GO:0005886">
    <property type="term" value="C:plasma membrane"/>
    <property type="evidence" value="ECO:0007669"/>
    <property type="project" value="UniProtKB-SubCell"/>
</dbReference>
<name>A0A7V0QSK0_UNCAE</name>
<sequence>MLLSLFLTFLKIGLFAYGGGYAMIPLIQHEMVTSSGWLAMSEFLKIITVAEMTPGPIAINLATFTGYKLAGFPGAVVSTIGVILPSFFIVLILTKVFL</sequence>
<dbReference type="AlphaFoldDB" id="A0A7V0QSK0"/>
<accession>A0A7V0QSK0</accession>
<feature type="transmembrane region" description="Helical" evidence="7">
    <location>
        <begin position="70"/>
        <end position="93"/>
    </location>
</feature>
<keyword evidence="5 7" id="KW-1133">Transmembrane helix</keyword>
<comment type="subcellular location">
    <subcellularLocation>
        <location evidence="1">Cell membrane</location>
        <topology evidence="1">Multi-pass membrane protein</topology>
    </subcellularLocation>
</comment>
<evidence type="ECO:0000256" key="5">
    <source>
        <dbReference type="ARBA" id="ARBA00022989"/>
    </source>
</evidence>